<dbReference type="EMBL" id="JAVIJP010000107">
    <property type="protein sequence ID" value="KAL3613742.1"/>
    <property type="molecule type" value="Genomic_DNA"/>
</dbReference>
<dbReference type="Proteomes" id="UP001632038">
    <property type="component" value="Unassembled WGS sequence"/>
</dbReference>
<keyword evidence="2" id="KW-0812">Transmembrane</keyword>
<dbReference type="PANTHER" id="PTHR34379">
    <property type="entry name" value="OS07G0553800 PROTEIN"/>
    <property type="match status" value="1"/>
</dbReference>
<organism evidence="3 4">
    <name type="scientific">Castilleja foliolosa</name>
    <dbReference type="NCBI Taxonomy" id="1961234"/>
    <lineage>
        <taxon>Eukaryota</taxon>
        <taxon>Viridiplantae</taxon>
        <taxon>Streptophyta</taxon>
        <taxon>Embryophyta</taxon>
        <taxon>Tracheophyta</taxon>
        <taxon>Spermatophyta</taxon>
        <taxon>Magnoliopsida</taxon>
        <taxon>eudicotyledons</taxon>
        <taxon>Gunneridae</taxon>
        <taxon>Pentapetalae</taxon>
        <taxon>asterids</taxon>
        <taxon>lamiids</taxon>
        <taxon>Lamiales</taxon>
        <taxon>Orobanchaceae</taxon>
        <taxon>Pedicularideae</taxon>
        <taxon>Castillejinae</taxon>
        <taxon>Castilleja</taxon>
    </lineage>
</organism>
<evidence type="ECO:0000313" key="4">
    <source>
        <dbReference type="Proteomes" id="UP001632038"/>
    </source>
</evidence>
<feature type="transmembrane region" description="Helical" evidence="2">
    <location>
        <begin position="175"/>
        <end position="206"/>
    </location>
</feature>
<evidence type="ECO:0008006" key="5">
    <source>
        <dbReference type="Google" id="ProtNLM"/>
    </source>
</evidence>
<dbReference type="AlphaFoldDB" id="A0ABD3BA00"/>
<accession>A0ABD3BA00</accession>
<evidence type="ECO:0000256" key="1">
    <source>
        <dbReference type="SAM" id="MobiDB-lite"/>
    </source>
</evidence>
<protein>
    <recommendedName>
        <fullName evidence="5">Transmembrane protein</fullName>
    </recommendedName>
</protein>
<gene>
    <name evidence="3" type="ORF">CASFOL_041816</name>
</gene>
<proteinExistence type="predicted"/>
<name>A0ABD3BA00_9LAMI</name>
<dbReference type="PANTHER" id="PTHR34379:SF6">
    <property type="entry name" value="PROTEIN 3F"/>
    <property type="match status" value="1"/>
</dbReference>
<keyword evidence="4" id="KW-1185">Reference proteome</keyword>
<feature type="compositionally biased region" description="Basic and acidic residues" evidence="1">
    <location>
        <begin position="94"/>
        <end position="108"/>
    </location>
</feature>
<comment type="caution">
    <text evidence="3">The sequence shown here is derived from an EMBL/GenBank/DDBJ whole genome shotgun (WGS) entry which is preliminary data.</text>
</comment>
<feature type="compositionally biased region" description="Basic residues" evidence="1">
    <location>
        <begin position="78"/>
        <end position="90"/>
    </location>
</feature>
<dbReference type="InterPro" id="IPR040411">
    <property type="entry name" value="At5g23160-like"/>
</dbReference>
<feature type="region of interest" description="Disordered" evidence="1">
    <location>
        <begin position="63"/>
        <end position="115"/>
    </location>
</feature>
<evidence type="ECO:0000313" key="3">
    <source>
        <dbReference type="EMBL" id="KAL3613742.1"/>
    </source>
</evidence>
<reference evidence="4" key="1">
    <citation type="journal article" date="2024" name="IScience">
        <title>Strigolactones Initiate the Formation of Haustorium-like Structures in Castilleja.</title>
        <authorList>
            <person name="Buerger M."/>
            <person name="Peterson D."/>
            <person name="Chory J."/>
        </authorList>
    </citation>
    <scope>NUCLEOTIDE SEQUENCE [LARGE SCALE GENOMIC DNA]</scope>
</reference>
<evidence type="ECO:0000256" key="2">
    <source>
        <dbReference type="SAM" id="Phobius"/>
    </source>
</evidence>
<keyword evidence="2" id="KW-1133">Transmembrane helix</keyword>
<keyword evidence="2" id="KW-0472">Membrane</keyword>
<sequence>MDTVKNKLSSCFNPIVAKDEQQFHSTPFSDAGEIRRRKKPVHYSLSGFVKAVFLLKKLRTKRSKRDSYRSSNNTSPSKIKKPTKNKKTQTRNKSISDPDELFRNRSDHSSLFSSTSSSSIASSIYSNSSSDSDRIKLALSDFPDSSQASSTSTNNFRQHAMKLVSKSSKCDCSGLMFIILVCLVALVFWGKVFAIVTCSSAWLFLAPGRAGNRGGRIGPVVYEGLEEHKKRVIMEGLLERNNTIRSRVVQ</sequence>